<evidence type="ECO:0000313" key="4">
    <source>
        <dbReference type="Proteomes" id="UP001284601"/>
    </source>
</evidence>
<gene>
    <name evidence="3" type="ORF">R7226_17175</name>
</gene>
<reference evidence="3 4" key="2">
    <citation type="submission" date="2023-10" db="EMBL/GenBank/DDBJ databases">
        <authorList>
            <person name="Han X.F."/>
        </authorList>
    </citation>
    <scope>NUCLEOTIDE SEQUENCE [LARGE SCALE GENOMIC DNA]</scope>
    <source>
        <strain evidence="3 4">KCTC 39840</strain>
    </source>
</reference>
<dbReference type="RefSeq" id="WP_318598460.1">
    <property type="nucleotide sequence ID" value="NZ_JAWSTH010000046.1"/>
</dbReference>
<keyword evidence="2" id="KW-0812">Transmembrane</keyword>
<comment type="caution">
    <text evidence="3">The sequence shown here is derived from an EMBL/GenBank/DDBJ whole genome shotgun (WGS) entry which is preliminary data.</text>
</comment>
<protein>
    <submittedName>
        <fullName evidence="3">Uncharacterized protein</fullName>
    </submittedName>
</protein>
<keyword evidence="2" id="KW-0472">Membrane</keyword>
<feature type="transmembrane region" description="Helical" evidence="2">
    <location>
        <begin position="36"/>
        <end position="57"/>
    </location>
</feature>
<organism evidence="3 4">
    <name type="scientific">Conexibacter stalactiti</name>
    <dbReference type="NCBI Taxonomy" id="1940611"/>
    <lineage>
        <taxon>Bacteria</taxon>
        <taxon>Bacillati</taxon>
        <taxon>Actinomycetota</taxon>
        <taxon>Thermoleophilia</taxon>
        <taxon>Solirubrobacterales</taxon>
        <taxon>Conexibacteraceae</taxon>
        <taxon>Conexibacter</taxon>
    </lineage>
</organism>
<keyword evidence="4" id="KW-1185">Reference proteome</keyword>
<dbReference type="Proteomes" id="UP001284601">
    <property type="component" value="Unassembled WGS sequence"/>
</dbReference>
<reference evidence="4" key="1">
    <citation type="submission" date="2023-07" db="EMBL/GenBank/DDBJ databases">
        <title>Conexibacter stalactiti sp. nov., isolated from stalactites in a lava cave and emended description of the genus Conexibacter.</title>
        <authorList>
            <person name="Lee S.D."/>
        </authorList>
    </citation>
    <scope>NUCLEOTIDE SEQUENCE [LARGE SCALE GENOMIC DNA]</scope>
    <source>
        <strain evidence="4">KCTC 39840</strain>
    </source>
</reference>
<evidence type="ECO:0000313" key="3">
    <source>
        <dbReference type="EMBL" id="MDW5596082.1"/>
    </source>
</evidence>
<proteinExistence type="predicted"/>
<name>A0ABU4HRY4_9ACTN</name>
<evidence type="ECO:0000256" key="1">
    <source>
        <dbReference type="SAM" id="MobiDB-lite"/>
    </source>
</evidence>
<dbReference type="EMBL" id="JAWSTH010000046">
    <property type="protein sequence ID" value="MDW5596082.1"/>
    <property type="molecule type" value="Genomic_DNA"/>
</dbReference>
<keyword evidence="2" id="KW-1133">Transmembrane helix</keyword>
<feature type="region of interest" description="Disordered" evidence="1">
    <location>
        <begin position="63"/>
        <end position="84"/>
    </location>
</feature>
<evidence type="ECO:0000256" key="2">
    <source>
        <dbReference type="SAM" id="Phobius"/>
    </source>
</evidence>
<sequence length="270" mass="29113">MKRRRFEDRLERELLAAARRQAEESGAVPQRGRLRIAVGAAAAMTALAAVTLAVVIGPPHDSRRVAPTAAAPRTTPPPVAGAGCTESAIRSDLELTTEALPRELADAYALLRRPQTAVDTSVCAVLPEHQATVRTNPAEQRYGGSGPGPYKLWVGSRWLADRPQLCLYVELTRYSGGSITCGDALPGVKDGFSYFTADDRRSGRYVFVVPDGVANVELRFDDGHTTRLPVRGNVAWHLQHDVFESPRTSVGDYALLDGSGNVLTVARAAR</sequence>
<accession>A0ABU4HRY4</accession>